<evidence type="ECO:0000259" key="13">
    <source>
        <dbReference type="Pfam" id="PF07238"/>
    </source>
</evidence>
<evidence type="ECO:0000313" key="15">
    <source>
        <dbReference type="Proteomes" id="UP001329151"/>
    </source>
</evidence>
<comment type="function">
    <text evidence="11">Catalytic subunit of cellulose synthase. It polymerizes uridine 5'-diphosphate glucose to cellulose.</text>
</comment>
<keyword evidence="3 11" id="KW-0997">Cell inner membrane</keyword>
<feature type="transmembrane region" description="Helical" evidence="11">
    <location>
        <begin position="117"/>
        <end position="139"/>
    </location>
</feature>
<proteinExistence type="predicted"/>
<keyword evidence="5 11" id="KW-0808">Transferase</keyword>
<comment type="pathway">
    <text evidence="11">Glycan metabolism; bacterial cellulose biosynthesis.</text>
</comment>
<feature type="domain" description="PilZ" evidence="13">
    <location>
        <begin position="581"/>
        <end position="677"/>
    </location>
</feature>
<dbReference type="InterPro" id="IPR005150">
    <property type="entry name" value="Cellulose_synth"/>
</dbReference>
<evidence type="ECO:0000313" key="14">
    <source>
        <dbReference type="EMBL" id="BET26740.1"/>
    </source>
</evidence>
<evidence type="ECO:0000256" key="4">
    <source>
        <dbReference type="ARBA" id="ARBA00022676"/>
    </source>
</evidence>
<sequence>MSNLAGRLFARFQSRATTLFDALMASSDRYPWVADPRFRLTALLLVSGVFLFYTGLRMDLQSQIIFSLVVVTYALAIRRINSPVTRMTLVFLSIVLSSRYLFWRLTETFDEGNWLDYSFGFGLLIAELYAFIVLMLGYVQTIWPLHRRPVPLPEDTSSWPSVDIFIPSYNEPLDVVKPTVLAAMAIDWPADKIKVYVLDDGRRQDFREFCESVGVTHVTRTNNFHAKAGNINAALQNTTGDYVAIFDCDHIPTRSFLQVVMGWFTGYPKLAMIQTPHHFFSPDPFEKNLKTFKKVPNEGELFYGLLQDGNDFWNATFFCGSCAVIRRTQLLEVGGIAVETVTEDAHTALKLHRKGYDTAYLAVAQAAGLATESLSGHVGQRIRWARGMAQIFRMDNPLMGKGLSLGQRLCYANAMMHFFYGLPRLIFLTAPIAYLVFGANVIQASAIEIATFAIPFLILANTANSHIQGNYRHSFWNEVYETVLAWYILRPTMYALINPKAGKFNVTAKGGLIEKSYFDMKISGPYIVVLLLNLLALAFGVWRLFTEVGDEFQTTIINMAWTGYNVLLLGASVLVARESIQRREHPRGQLNIEVSVQTPDERIFRAKVLDFSMGGLGLEVEHQNRLYKDQKLFVVMPLSTRKFVLPVRVASVNGNRLGLQFDQLTQAQERDLVNATFARADVWVDSWAVSSRKLSMSSLWSIVRIGAFGNIYLLRKLPAWVWLGLKSRLSLLFKAKEKNA</sequence>
<dbReference type="RefSeq" id="WP_338284421.1">
    <property type="nucleotide sequence ID" value="NZ_AP028947.1"/>
</dbReference>
<keyword evidence="9 11" id="KW-0472">Membrane</keyword>
<name>A0AA86MF43_9BURK</name>
<dbReference type="EMBL" id="AP028947">
    <property type="protein sequence ID" value="BET26740.1"/>
    <property type="molecule type" value="Genomic_DNA"/>
</dbReference>
<keyword evidence="4 11" id="KW-0328">Glycosyltransferase</keyword>
<feature type="transmembrane region" description="Helical" evidence="11">
    <location>
        <begin position="60"/>
        <end position="77"/>
    </location>
</feature>
<dbReference type="Gene3D" id="3.90.550.10">
    <property type="entry name" value="Spore Coat Polysaccharide Biosynthesis Protein SpsA, Chain A"/>
    <property type="match status" value="1"/>
</dbReference>
<accession>A0AA86MF43</accession>
<dbReference type="Pfam" id="PF00535">
    <property type="entry name" value="Glycos_transf_2"/>
    <property type="match status" value="1"/>
</dbReference>
<reference evidence="14 15" key="1">
    <citation type="submission" date="2023-10" db="EMBL/GenBank/DDBJ databases">
        <title>Complete Genome Sequence of Limnobacter thiooxidans CS-K2T, Isolated from freshwater lake sediments in Bavaria, Germany.</title>
        <authorList>
            <person name="Naruki M."/>
            <person name="Watanabe A."/>
            <person name="Warashina T."/>
            <person name="Morita T."/>
            <person name="Arakawa K."/>
        </authorList>
    </citation>
    <scope>NUCLEOTIDE SEQUENCE [LARGE SCALE GENOMIC DNA]</scope>
    <source>
        <strain evidence="14 15">CS-K2</strain>
    </source>
</reference>
<evidence type="ECO:0000259" key="12">
    <source>
        <dbReference type="Pfam" id="PF00535"/>
    </source>
</evidence>
<keyword evidence="6 11" id="KW-0812">Transmembrane</keyword>
<keyword evidence="15" id="KW-1185">Reference proteome</keyword>
<dbReference type="PANTHER" id="PTHR43867:SF2">
    <property type="entry name" value="CELLULOSE SYNTHASE CATALYTIC SUBUNIT A [UDP-FORMING]"/>
    <property type="match status" value="1"/>
</dbReference>
<feature type="transmembrane region" description="Helical" evidence="11">
    <location>
        <begin position="89"/>
        <end position="105"/>
    </location>
</feature>
<keyword evidence="11" id="KW-0973">c-di-GMP</keyword>
<dbReference type="InterPro" id="IPR029044">
    <property type="entry name" value="Nucleotide-diphossugar_trans"/>
</dbReference>
<dbReference type="GO" id="GO:0016760">
    <property type="term" value="F:cellulose synthase (UDP-forming) activity"/>
    <property type="evidence" value="ECO:0007669"/>
    <property type="project" value="UniProtKB-EC"/>
</dbReference>
<feature type="transmembrane region" description="Helical" evidence="11">
    <location>
        <begin position="443"/>
        <end position="463"/>
    </location>
</feature>
<feature type="transmembrane region" description="Helical" evidence="11">
    <location>
        <begin position="418"/>
        <end position="437"/>
    </location>
</feature>
<dbReference type="Pfam" id="PF03552">
    <property type="entry name" value="Cellulose_synt"/>
    <property type="match status" value="1"/>
</dbReference>
<dbReference type="InterPro" id="IPR003919">
    <property type="entry name" value="Cell_synth_A"/>
</dbReference>
<comment type="subcellular location">
    <subcellularLocation>
        <location evidence="1">Cell inner membrane</location>
        <topology evidence="1">Multi-pass membrane protein</topology>
    </subcellularLocation>
</comment>
<dbReference type="Gene3D" id="2.40.10.220">
    <property type="entry name" value="predicted glycosyltransferase like domains"/>
    <property type="match status" value="1"/>
</dbReference>
<protein>
    <recommendedName>
        <fullName evidence="11">Cellulose synthase catalytic subunit [UDP-forming]</fullName>
        <ecNumber evidence="11">2.4.1.12</ecNumber>
    </recommendedName>
</protein>
<dbReference type="Proteomes" id="UP001329151">
    <property type="component" value="Chromosome"/>
</dbReference>
<dbReference type="SUPFAM" id="SSF141371">
    <property type="entry name" value="PilZ domain-like"/>
    <property type="match status" value="1"/>
</dbReference>
<keyword evidence="7 11" id="KW-0135">Cellulose biosynthesis</keyword>
<evidence type="ECO:0000256" key="8">
    <source>
        <dbReference type="ARBA" id="ARBA00022989"/>
    </source>
</evidence>
<feature type="transmembrane region" description="Helical" evidence="11">
    <location>
        <begin position="556"/>
        <end position="576"/>
    </location>
</feature>
<dbReference type="EC" id="2.4.1.12" evidence="11"/>
<dbReference type="InterPro" id="IPR001173">
    <property type="entry name" value="Glyco_trans_2-like"/>
</dbReference>
<organism evidence="14 15">
    <name type="scientific">Limnobacter thiooxidans</name>
    <dbReference type="NCBI Taxonomy" id="131080"/>
    <lineage>
        <taxon>Bacteria</taxon>
        <taxon>Pseudomonadati</taxon>
        <taxon>Pseudomonadota</taxon>
        <taxon>Betaproteobacteria</taxon>
        <taxon>Burkholderiales</taxon>
        <taxon>Burkholderiaceae</taxon>
        <taxon>Limnobacter</taxon>
    </lineage>
</organism>
<evidence type="ECO:0000256" key="5">
    <source>
        <dbReference type="ARBA" id="ARBA00022679"/>
    </source>
</evidence>
<dbReference type="KEGG" id="lto:RGQ30_22410"/>
<dbReference type="Pfam" id="PF07238">
    <property type="entry name" value="PilZ"/>
    <property type="match status" value="1"/>
</dbReference>
<dbReference type="PANTHER" id="PTHR43867">
    <property type="entry name" value="CELLULOSE SYNTHASE CATALYTIC SUBUNIT A [UDP-FORMING]"/>
    <property type="match status" value="1"/>
</dbReference>
<dbReference type="NCBIfam" id="TIGR03030">
    <property type="entry name" value="CelA"/>
    <property type="match status" value="1"/>
</dbReference>
<feature type="transmembrane region" description="Helical" evidence="11">
    <location>
        <begin position="525"/>
        <end position="544"/>
    </location>
</feature>
<dbReference type="GO" id="GO:0035438">
    <property type="term" value="F:cyclic-di-GMP binding"/>
    <property type="evidence" value="ECO:0007669"/>
    <property type="project" value="InterPro"/>
</dbReference>
<feature type="domain" description="Glycosyltransferase 2-like" evidence="12">
    <location>
        <begin position="164"/>
        <end position="328"/>
    </location>
</feature>
<gene>
    <name evidence="14" type="primary">bcsA_1</name>
    <name evidence="14" type="ORF">RGQ30_22410</name>
</gene>
<feature type="transmembrane region" description="Helical" evidence="11">
    <location>
        <begin position="38"/>
        <end position="54"/>
    </location>
</feature>
<dbReference type="InterPro" id="IPR050321">
    <property type="entry name" value="Glycosyltr_2/OpgH_subfam"/>
</dbReference>
<dbReference type="GO" id="GO:0005886">
    <property type="term" value="C:plasma membrane"/>
    <property type="evidence" value="ECO:0007669"/>
    <property type="project" value="UniProtKB-SubCell"/>
</dbReference>
<dbReference type="AlphaFoldDB" id="A0AA86MF43"/>
<comment type="catalytic activity">
    <reaction evidence="10 11">
        <text>[(1-&gt;4)-beta-D-glucosyl](n) + UDP-alpha-D-glucose = [(1-&gt;4)-beta-D-glucosyl](n+1) + UDP + H(+)</text>
        <dbReference type="Rhea" id="RHEA:19929"/>
        <dbReference type="Rhea" id="RHEA-COMP:10033"/>
        <dbReference type="Rhea" id="RHEA-COMP:10034"/>
        <dbReference type="ChEBI" id="CHEBI:15378"/>
        <dbReference type="ChEBI" id="CHEBI:18246"/>
        <dbReference type="ChEBI" id="CHEBI:58223"/>
        <dbReference type="ChEBI" id="CHEBI:58885"/>
        <dbReference type="EC" id="2.4.1.12"/>
    </reaction>
</comment>
<dbReference type="CDD" id="cd06421">
    <property type="entry name" value="CESA_CelA_like"/>
    <property type="match status" value="1"/>
</dbReference>
<evidence type="ECO:0000256" key="7">
    <source>
        <dbReference type="ARBA" id="ARBA00022916"/>
    </source>
</evidence>
<dbReference type="NCBIfam" id="NF008558">
    <property type="entry name" value="PRK11498.1"/>
    <property type="match status" value="1"/>
</dbReference>
<evidence type="ECO:0000256" key="10">
    <source>
        <dbReference type="ARBA" id="ARBA00048682"/>
    </source>
</evidence>
<evidence type="ECO:0000256" key="3">
    <source>
        <dbReference type="ARBA" id="ARBA00022519"/>
    </source>
</evidence>
<keyword evidence="2 11" id="KW-1003">Cell membrane</keyword>
<evidence type="ECO:0000256" key="9">
    <source>
        <dbReference type="ARBA" id="ARBA00023136"/>
    </source>
</evidence>
<dbReference type="SUPFAM" id="SSF53448">
    <property type="entry name" value="Nucleotide-diphospho-sugar transferases"/>
    <property type="match status" value="1"/>
</dbReference>
<evidence type="ECO:0000256" key="1">
    <source>
        <dbReference type="ARBA" id="ARBA00004429"/>
    </source>
</evidence>
<evidence type="ECO:0000256" key="6">
    <source>
        <dbReference type="ARBA" id="ARBA00022692"/>
    </source>
</evidence>
<comment type="cofactor">
    <cofactor evidence="11">
        <name>Mg(2+)</name>
        <dbReference type="ChEBI" id="CHEBI:18420"/>
    </cofactor>
</comment>
<dbReference type="InterPro" id="IPR009875">
    <property type="entry name" value="PilZ_domain"/>
</dbReference>
<evidence type="ECO:0000256" key="2">
    <source>
        <dbReference type="ARBA" id="ARBA00022475"/>
    </source>
</evidence>
<keyword evidence="8 11" id="KW-1133">Transmembrane helix</keyword>
<dbReference type="GO" id="GO:0030244">
    <property type="term" value="P:cellulose biosynthetic process"/>
    <property type="evidence" value="ECO:0007669"/>
    <property type="project" value="UniProtKB-KW"/>
</dbReference>
<dbReference type="GO" id="GO:0006011">
    <property type="term" value="P:UDP-alpha-D-glucose metabolic process"/>
    <property type="evidence" value="ECO:0007669"/>
    <property type="project" value="InterPro"/>
</dbReference>
<evidence type="ECO:0000256" key="11">
    <source>
        <dbReference type="RuleBase" id="RU365020"/>
    </source>
</evidence>
<dbReference type="PRINTS" id="PR01439">
    <property type="entry name" value="CELLSNTHASEA"/>
</dbReference>